<sequence length="274" mass="32383">MPALAIQQPCYINQKQKATIYNFPKQKTLRRGKSTEMECLYTKDEILSVYNVFKTDVDNATTVNKEKNAMRNLTMFICAINIGLRGGDFCKLTWKDVYEDGWRIKKSQKFVPEKTERRDRCGNVIKRKYVKLRYDSDFKMAIQNWHKWLEDHNETPELTDYIFSSNKGEHIGEMTWYRTVERNRIKAGIKQSIGTHGLRKTFGHSYYLAAPDKQQALIQLMTIFGHSDMRITLRYICITDEEIFKNQERMCIFSNEEETPEDYLCPQDDSDMIE</sequence>
<dbReference type="GO" id="GO:0003677">
    <property type="term" value="F:DNA binding"/>
    <property type="evidence" value="ECO:0007669"/>
    <property type="project" value="InterPro"/>
</dbReference>
<evidence type="ECO:0000256" key="2">
    <source>
        <dbReference type="ARBA" id="ARBA00016082"/>
    </source>
</evidence>
<dbReference type="Gene3D" id="1.10.443.10">
    <property type="entry name" value="Intergrase catalytic core"/>
    <property type="match status" value="1"/>
</dbReference>
<name>A0A8S5SUL4_9CAUD</name>
<evidence type="ECO:0000313" key="8">
    <source>
        <dbReference type="EMBL" id="DAF54630.1"/>
    </source>
</evidence>
<keyword evidence="3" id="KW-0808">Transferase</keyword>
<reference evidence="8" key="1">
    <citation type="journal article" date="2021" name="Proc. Natl. Acad. Sci. U.S.A.">
        <title>A Catalog of Tens of Thousands of Viruses from Human Metagenomes Reveals Hidden Associations with Chronic Diseases.</title>
        <authorList>
            <person name="Tisza M.J."/>
            <person name="Buck C.B."/>
        </authorList>
    </citation>
    <scope>NUCLEOTIDE SEQUENCE</scope>
    <source>
        <strain evidence="8">CtqPo10</strain>
    </source>
</reference>
<evidence type="ECO:0000259" key="7">
    <source>
        <dbReference type="PROSITE" id="PS51898"/>
    </source>
</evidence>
<evidence type="ECO:0000256" key="1">
    <source>
        <dbReference type="ARBA" id="ARBA00008857"/>
    </source>
</evidence>
<dbReference type="SUPFAM" id="SSF56349">
    <property type="entry name" value="DNA breaking-rejoining enzymes"/>
    <property type="match status" value="1"/>
</dbReference>
<dbReference type="PANTHER" id="PTHR30349">
    <property type="entry name" value="PHAGE INTEGRASE-RELATED"/>
    <property type="match status" value="1"/>
</dbReference>
<keyword evidence="4" id="KW-0378">Hydrolase</keyword>
<keyword evidence="6" id="KW-0229">DNA integration</keyword>
<dbReference type="Pfam" id="PF00589">
    <property type="entry name" value="Phage_integrase"/>
    <property type="match status" value="1"/>
</dbReference>
<dbReference type="InterPro" id="IPR011010">
    <property type="entry name" value="DNA_brk_join_enz"/>
</dbReference>
<dbReference type="InterPro" id="IPR013762">
    <property type="entry name" value="Integrase-like_cat_sf"/>
</dbReference>
<protein>
    <recommendedName>
        <fullName evidence="2">Integrase</fullName>
    </recommendedName>
</protein>
<evidence type="ECO:0000256" key="6">
    <source>
        <dbReference type="ARBA" id="ARBA00023195"/>
    </source>
</evidence>
<dbReference type="GO" id="GO:0044826">
    <property type="term" value="P:viral genome integration into host DNA"/>
    <property type="evidence" value="ECO:0007669"/>
    <property type="project" value="UniProtKB-KW"/>
</dbReference>
<dbReference type="EMBL" id="BK032682">
    <property type="protein sequence ID" value="DAF54630.1"/>
    <property type="molecule type" value="Genomic_DNA"/>
</dbReference>
<accession>A0A8S5SUL4</accession>
<dbReference type="GO" id="GO:0075713">
    <property type="term" value="P:establishment of integrated proviral latency"/>
    <property type="evidence" value="ECO:0007669"/>
    <property type="project" value="UniProtKB-KW"/>
</dbReference>
<keyword evidence="6" id="KW-1179">Viral genome integration</keyword>
<proteinExistence type="inferred from homology"/>
<organism evidence="8">
    <name type="scientific">Siphoviridae sp. ctqPo10</name>
    <dbReference type="NCBI Taxonomy" id="2827948"/>
    <lineage>
        <taxon>Viruses</taxon>
        <taxon>Duplodnaviria</taxon>
        <taxon>Heunggongvirae</taxon>
        <taxon>Uroviricota</taxon>
        <taxon>Caudoviricetes</taxon>
    </lineage>
</organism>
<comment type="similarity">
    <text evidence="1">Belongs to the 'phage' integrase family.</text>
</comment>
<dbReference type="GO" id="GO:0016787">
    <property type="term" value="F:hydrolase activity"/>
    <property type="evidence" value="ECO:0007669"/>
    <property type="project" value="UniProtKB-KW"/>
</dbReference>
<dbReference type="GO" id="GO:0016740">
    <property type="term" value="F:transferase activity"/>
    <property type="evidence" value="ECO:0007669"/>
    <property type="project" value="UniProtKB-KW"/>
</dbReference>
<dbReference type="GO" id="GO:0006310">
    <property type="term" value="P:DNA recombination"/>
    <property type="evidence" value="ECO:0007669"/>
    <property type="project" value="UniProtKB-KW"/>
</dbReference>
<evidence type="ECO:0000256" key="5">
    <source>
        <dbReference type="ARBA" id="ARBA00023172"/>
    </source>
</evidence>
<evidence type="ECO:0000256" key="3">
    <source>
        <dbReference type="ARBA" id="ARBA00022679"/>
    </source>
</evidence>
<keyword evidence="5" id="KW-0233">DNA recombination</keyword>
<evidence type="ECO:0000256" key="4">
    <source>
        <dbReference type="ARBA" id="ARBA00022801"/>
    </source>
</evidence>
<dbReference type="InterPro" id="IPR002104">
    <property type="entry name" value="Integrase_catalytic"/>
</dbReference>
<dbReference type="PANTHER" id="PTHR30349:SF82">
    <property type="entry name" value="INTEGRASE_RECOMBINASE YOEC-RELATED"/>
    <property type="match status" value="1"/>
</dbReference>
<dbReference type="InterPro" id="IPR050090">
    <property type="entry name" value="Tyrosine_recombinase_XerCD"/>
</dbReference>
<dbReference type="PROSITE" id="PS51898">
    <property type="entry name" value="TYR_RECOMBINASE"/>
    <property type="match status" value="1"/>
</dbReference>
<feature type="domain" description="Tyr recombinase" evidence="7">
    <location>
        <begin position="35"/>
        <end position="249"/>
    </location>
</feature>
<dbReference type="GO" id="GO:0015074">
    <property type="term" value="P:DNA integration"/>
    <property type="evidence" value="ECO:0007669"/>
    <property type="project" value="InterPro"/>
</dbReference>
<keyword evidence="6" id="KW-1160">Virus entry into host cell</keyword>